<keyword evidence="1" id="KW-0812">Transmembrane</keyword>
<evidence type="ECO:0000313" key="2">
    <source>
        <dbReference type="EMBL" id="GCE83896.1"/>
    </source>
</evidence>
<accession>A0A4P5P044</accession>
<dbReference type="AlphaFoldDB" id="A0A4P5P044"/>
<reference evidence="3" key="1">
    <citation type="submission" date="2017-01" db="EMBL/GenBank/DDBJ databases">
        <title>Komagataeibacter sp. MSKU9 whole genome sequencing project.</title>
        <authorList>
            <person name="Matsutani M."/>
            <person name="Naloka K."/>
            <person name="Theeragool G."/>
            <person name="Yakushi T."/>
            <person name="Matsushita K."/>
        </authorList>
    </citation>
    <scope>NUCLEOTIDE SEQUENCE [LARGE SCALE GENOMIC DNA]</scope>
    <source>
        <strain evidence="3">MSKU9</strain>
    </source>
</reference>
<gene>
    <name evidence="2" type="ORF">MSKU9_2037</name>
</gene>
<keyword evidence="1" id="KW-1133">Transmembrane helix</keyword>
<dbReference type="RefSeq" id="WP_141261366.1">
    <property type="nucleotide sequence ID" value="NZ_BDLU01000043.1"/>
</dbReference>
<dbReference type="EMBL" id="BDLU01000043">
    <property type="protein sequence ID" value="GCE83896.1"/>
    <property type="molecule type" value="Genomic_DNA"/>
</dbReference>
<feature type="transmembrane region" description="Helical" evidence="1">
    <location>
        <begin position="20"/>
        <end position="43"/>
    </location>
</feature>
<keyword evidence="1" id="KW-0472">Membrane</keyword>
<organism evidence="2 3">
    <name type="scientific">Komagataeibacter diospyri</name>
    <dbReference type="NCBI Taxonomy" id="1932662"/>
    <lineage>
        <taxon>Bacteria</taxon>
        <taxon>Pseudomonadati</taxon>
        <taxon>Pseudomonadota</taxon>
        <taxon>Alphaproteobacteria</taxon>
        <taxon>Acetobacterales</taxon>
        <taxon>Acetobacteraceae</taxon>
        <taxon>Komagataeibacter</taxon>
    </lineage>
</organism>
<accession>A0A4P5P187</accession>
<sequence>MHVRVRAAMLSVMSGYIMPAPWLTGWCLAGLVMEWVYVTVFIVSSAYGSLMIPDLETGWHPVLPSFHVNNL</sequence>
<comment type="caution">
    <text evidence="2">The sequence shown here is derived from an EMBL/GenBank/DDBJ whole genome shotgun (WGS) entry which is preliminary data.</text>
</comment>
<evidence type="ECO:0000256" key="1">
    <source>
        <dbReference type="SAM" id="Phobius"/>
    </source>
</evidence>
<dbReference type="Proteomes" id="UP000315095">
    <property type="component" value="Unassembled WGS sequence"/>
</dbReference>
<keyword evidence="3" id="KW-1185">Reference proteome</keyword>
<evidence type="ECO:0000313" key="3">
    <source>
        <dbReference type="Proteomes" id="UP000315095"/>
    </source>
</evidence>
<proteinExistence type="predicted"/>
<name>A0A4P5P044_9PROT</name>
<protein>
    <submittedName>
        <fullName evidence="2">Uncharacterized protein</fullName>
    </submittedName>
</protein>